<comment type="caution">
    <text evidence="2">The sequence shown here is derived from an EMBL/GenBank/DDBJ whole genome shotgun (WGS) entry which is preliminary data.</text>
</comment>
<gene>
    <name evidence="2" type="ORF">HPP92_001853</name>
</gene>
<feature type="transmembrane region" description="Helical" evidence="1">
    <location>
        <begin position="68"/>
        <end position="101"/>
    </location>
</feature>
<keyword evidence="1" id="KW-0812">Transmembrane</keyword>
<dbReference type="EMBL" id="JADCNM010000001">
    <property type="protein sequence ID" value="KAG0501781.1"/>
    <property type="molecule type" value="Genomic_DNA"/>
</dbReference>
<protein>
    <submittedName>
        <fullName evidence="2">Uncharacterized protein</fullName>
    </submittedName>
</protein>
<keyword evidence="1" id="KW-1133">Transmembrane helix</keyword>
<reference evidence="2 3" key="1">
    <citation type="journal article" date="2020" name="Nat. Food">
        <title>A phased Vanilla planifolia genome enables genetic improvement of flavour and production.</title>
        <authorList>
            <person name="Hasing T."/>
            <person name="Tang H."/>
            <person name="Brym M."/>
            <person name="Khazi F."/>
            <person name="Huang T."/>
            <person name="Chambers A.H."/>
        </authorList>
    </citation>
    <scope>NUCLEOTIDE SEQUENCE [LARGE SCALE GENOMIC DNA]</scope>
    <source>
        <tissue evidence="2">Leaf</tissue>
    </source>
</reference>
<dbReference type="AlphaFoldDB" id="A0A835S8J1"/>
<organism evidence="2 3">
    <name type="scientific">Vanilla planifolia</name>
    <name type="common">Vanilla</name>
    <dbReference type="NCBI Taxonomy" id="51239"/>
    <lineage>
        <taxon>Eukaryota</taxon>
        <taxon>Viridiplantae</taxon>
        <taxon>Streptophyta</taxon>
        <taxon>Embryophyta</taxon>
        <taxon>Tracheophyta</taxon>
        <taxon>Spermatophyta</taxon>
        <taxon>Magnoliopsida</taxon>
        <taxon>Liliopsida</taxon>
        <taxon>Asparagales</taxon>
        <taxon>Orchidaceae</taxon>
        <taxon>Vanilloideae</taxon>
        <taxon>Vanilleae</taxon>
        <taxon>Vanilla</taxon>
    </lineage>
</organism>
<accession>A0A835S8J1</accession>
<dbReference type="Proteomes" id="UP000639772">
    <property type="component" value="Chromosome 1"/>
</dbReference>
<sequence>MRWMGLLDFMLRGRVRIMKTMTIRTLRAEWWIMRAVRHFVRTDSFDVFFFFFLCSEFVLWLRMYPDGLFLAMLCFWICFVDCSLYTKDCYAFFSCFISLLVRML</sequence>
<keyword evidence="1" id="KW-0472">Membrane</keyword>
<proteinExistence type="predicted"/>
<name>A0A835S8J1_VANPL</name>
<evidence type="ECO:0000313" key="3">
    <source>
        <dbReference type="Proteomes" id="UP000639772"/>
    </source>
</evidence>
<evidence type="ECO:0000313" key="2">
    <source>
        <dbReference type="EMBL" id="KAG0501781.1"/>
    </source>
</evidence>
<evidence type="ECO:0000256" key="1">
    <source>
        <dbReference type="SAM" id="Phobius"/>
    </source>
</evidence>